<evidence type="ECO:0008006" key="4">
    <source>
        <dbReference type="Google" id="ProtNLM"/>
    </source>
</evidence>
<keyword evidence="3" id="KW-1185">Reference proteome</keyword>
<accession>A0A563U5V6</accession>
<gene>
    <name evidence="2" type="ORF">FPZ42_06575</name>
</gene>
<dbReference type="Pfam" id="PF08310">
    <property type="entry name" value="LGFP"/>
    <property type="match status" value="1"/>
</dbReference>
<feature type="compositionally biased region" description="Low complexity" evidence="1">
    <location>
        <begin position="115"/>
        <end position="126"/>
    </location>
</feature>
<proteinExistence type="predicted"/>
<organism evidence="2 3">
    <name type="scientific">Mucilaginibacter achroorhodeus</name>
    <dbReference type="NCBI Taxonomy" id="2599294"/>
    <lineage>
        <taxon>Bacteria</taxon>
        <taxon>Pseudomonadati</taxon>
        <taxon>Bacteroidota</taxon>
        <taxon>Sphingobacteriia</taxon>
        <taxon>Sphingobacteriales</taxon>
        <taxon>Sphingobacteriaceae</taxon>
        <taxon>Mucilaginibacter</taxon>
    </lineage>
</organism>
<sequence length="434" mass="48050">MSAIDEKYDDLFSQGVDLGAATTDEILLADGVGSSRSYDVGTIYYHPDYGAFEVNGDILARYIDLGAEQSSLGYPLSDEQDDTTDNATIGRKSEFVNGVITWTTIDGAIEAYYDNSSNTPEEGNNTTEEENKSEEENNTTEEENTTAEESNNTEEETPTEPSEIDTWLSNDYPTRKITVGQALQIVDHLINEPDAQLQINGGAVNQTNVTTVISGNGETKAVVRAYRIKPDVVNGIQFKYLTGTTAKVIGFMDNIDPRMIVFLYKMTAWFRDFWGPNNNCTVTEVHHIGIGHGNPNHLFDCHNTGRAIDFGGLAGTLSDGSTFTLNILNDWGKKPEVTSGGKTCFRLQESDGLIYNLARDYYGYAMQHCQDKSQNQDDLLSDSEQADRMLEYNRPTVSSFICHPDHPDASLRKAHANHYHVQIGATNYEANPPL</sequence>
<comment type="caution">
    <text evidence="2">The sequence shown here is derived from an EMBL/GenBank/DDBJ whole genome shotgun (WGS) entry which is preliminary data.</text>
</comment>
<dbReference type="OrthoDB" id="514320at2"/>
<dbReference type="RefSeq" id="WP_146269704.1">
    <property type="nucleotide sequence ID" value="NZ_VOEI01000002.1"/>
</dbReference>
<feature type="compositionally biased region" description="Acidic residues" evidence="1">
    <location>
        <begin position="127"/>
        <end position="158"/>
    </location>
</feature>
<dbReference type="Proteomes" id="UP000318010">
    <property type="component" value="Unassembled WGS sequence"/>
</dbReference>
<evidence type="ECO:0000256" key="1">
    <source>
        <dbReference type="SAM" id="MobiDB-lite"/>
    </source>
</evidence>
<evidence type="ECO:0000313" key="2">
    <source>
        <dbReference type="EMBL" id="TWR26699.1"/>
    </source>
</evidence>
<dbReference type="AlphaFoldDB" id="A0A563U5V6"/>
<dbReference type="InterPro" id="IPR013207">
    <property type="entry name" value="LGFP"/>
</dbReference>
<protein>
    <recommendedName>
        <fullName evidence="4">LGFP repeat-containing protein</fullName>
    </recommendedName>
</protein>
<name>A0A563U5V6_9SPHI</name>
<feature type="region of interest" description="Disordered" evidence="1">
    <location>
        <begin position="113"/>
        <end position="167"/>
    </location>
</feature>
<dbReference type="EMBL" id="VOEI01000002">
    <property type="protein sequence ID" value="TWR26699.1"/>
    <property type="molecule type" value="Genomic_DNA"/>
</dbReference>
<evidence type="ECO:0000313" key="3">
    <source>
        <dbReference type="Proteomes" id="UP000318010"/>
    </source>
</evidence>
<reference evidence="2 3" key="1">
    <citation type="submission" date="2019-07" db="EMBL/GenBank/DDBJ databases">
        <authorList>
            <person name="Kim J."/>
        </authorList>
    </citation>
    <scope>NUCLEOTIDE SEQUENCE [LARGE SCALE GENOMIC DNA]</scope>
    <source>
        <strain evidence="2 3">MJ1a</strain>
    </source>
</reference>